<feature type="compositionally biased region" description="Low complexity" evidence="1">
    <location>
        <begin position="65"/>
        <end position="81"/>
    </location>
</feature>
<gene>
    <name evidence="2" type="ORF">PV328_010130</name>
</gene>
<dbReference type="EMBL" id="JAQQBS010001424">
    <property type="protein sequence ID" value="KAK0159221.1"/>
    <property type="molecule type" value="Genomic_DNA"/>
</dbReference>
<evidence type="ECO:0000313" key="3">
    <source>
        <dbReference type="Proteomes" id="UP001168990"/>
    </source>
</evidence>
<accession>A0AA39C789</accession>
<feature type="region of interest" description="Disordered" evidence="1">
    <location>
        <begin position="1"/>
        <end position="103"/>
    </location>
</feature>
<dbReference type="Proteomes" id="UP001168990">
    <property type="component" value="Unassembled WGS sequence"/>
</dbReference>
<evidence type="ECO:0000256" key="1">
    <source>
        <dbReference type="SAM" id="MobiDB-lite"/>
    </source>
</evidence>
<reference evidence="2" key="1">
    <citation type="journal article" date="2023" name="bioRxiv">
        <title>Scaffold-level genome assemblies of two parasitoid biocontrol wasps reveal the parthenogenesis mechanism and an associated novel virus.</title>
        <authorList>
            <person name="Inwood S."/>
            <person name="Skelly J."/>
            <person name="Guhlin J."/>
            <person name="Harrop T."/>
            <person name="Goldson S."/>
            <person name="Dearden P."/>
        </authorList>
    </citation>
    <scope>NUCLEOTIDE SEQUENCE</scope>
    <source>
        <strain evidence="2">Irish</strain>
        <tissue evidence="2">Whole body</tissue>
    </source>
</reference>
<feature type="compositionally biased region" description="Polar residues" evidence="1">
    <location>
        <begin position="1"/>
        <end position="10"/>
    </location>
</feature>
<proteinExistence type="predicted"/>
<dbReference type="AlphaFoldDB" id="A0AA39C789"/>
<sequence>MAGISKQISKNGEPIKRYSYINPNYDTGSSRDVYRPRNDQQENSYEIPENTDERQPSNGYYSGRSGYQTGGSSNSYGQGSYRPENSYSAYPRDNTRNFGLFNF</sequence>
<evidence type="ECO:0000313" key="2">
    <source>
        <dbReference type="EMBL" id="KAK0159221.1"/>
    </source>
</evidence>
<organism evidence="2 3">
    <name type="scientific">Microctonus aethiopoides</name>
    <dbReference type="NCBI Taxonomy" id="144406"/>
    <lineage>
        <taxon>Eukaryota</taxon>
        <taxon>Metazoa</taxon>
        <taxon>Ecdysozoa</taxon>
        <taxon>Arthropoda</taxon>
        <taxon>Hexapoda</taxon>
        <taxon>Insecta</taxon>
        <taxon>Pterygota</taxon>
        <taxon>Neoptera</taxon>
        <taxon>Endopterygota</taxon>
        <taxon>Hymenoptera</taxon>
        <taxon>Apocrita</taxon>
        <taxon>Ichneumonoidea</taxon>
        <taxon>Braconidae</taxon>
        <taxon>Euphorinae</taxon>
        <taxon>Microctonus</taxon>
    </lineage>
</organism>
<keyword evidence="3" id="KW-1185">Reference proteome</keyword>
<name>A0AA39C789_9HYME</name>
<protein>
    <submittedName>
        <fullName evidence="2">Uncharacterized protein</fullName>
    </submittedName>
</protein>
<reference evidence="2" key="2">
    <citation type="submission" date="2023-03" db="EMBL/GenBank/DDBJ databases">
        <authorList>
            <person name="Inwood S.N."/>
            <person name="Skelly J.G."/>
            <person name="Guhlin J."/>
            <person name="Harrop T.W.R."/>
            <person name="Goldson S.G."/>
            <person name="Dearden P.K."/>
        </authorList>
    </citation>
    <scope>NUCLEOTIDE SEQUENCE</scope>
    <source>
        <strain evidence="2">Irish</strain>
        <tissue evidence="2">Whole body</tissue>
    </source>
</reference>
<feature type="compositionally biased region" description="Polar residues" evidence="1">
    <location>
        <begin position="21"/>
        <end position="30"/>
    </location>
</feature>
<comment type="caution">
    <text evidence="2">The sequence shown here is derived from an EMBL/GenBank/DDBJ whole genome shotgun (WGS) entry which is preliminary data.</text>
</comment>